<dbReference type="RefSeq" id="WP_307568086.1">
    <property type="nucleotide sequence ID" value="NZ_JAUSQU010000001.1"/>
</dbReference>
<dbReference type="InterPro" id="IPR010610">
    <property type="entry name" value="EryCIII-like_C"/>
</dbReference>
<dbReference type="EMBL" id="JAUSQU010000001">
    <property type="protein sequence ID" value="MDP9849958.1"/>
    <property type="molecule type" value="Genomic_DNA"/>
</dbReference>
<dbReference type="InterPro" id="IPR050426">
    <property type="entry name" value="Glycosyltransferase_28"/>
</dbReference>
<protein>
    <submittedName>
        <fullName evidence="2">UDP:flavonoid glycosyltransferase YjiC (YdhE family)</fullName>
    </submittedName>
</protein>
<sequence length="424" mass="45033">MTPLTYLVALVDGGGTVPPELGAVRRLVERGHAVTVLAEDCTEPDVRATGAVFRPWRQAPNRPDRRPENDLSRDWECGGPLRLLDRMIATRLVGPAAGYAADVRDAIVEARPDLVVCSMFALGAMVTAETAAIPFHVLMPNVYLLPAEGMPPLGLGLRPARGVVGRLRDRAFGGFIRRSWDTRGLAGLNRLRSQYGLIPLTTLWDQVHRAHRQLVMTSPGFDFPAAFPPPVRYVGPVLDDPVWAAKPWAPPPGDGPLVLVAMSSTFQDQTACLQRIADALGTLPVRALVTTGPALDPSALRAPANVTVVAAAPHREVLRHAAAVVTHGGHGTVMKSLAAGLPLVVMHHGRDQADNAVRVTARGAGLSVRRTASPAAIAASVRRILEVSSYRAGAARLGEVVRRDAGSDALIRELETVPGPAAPA</sequence>
<gene>
    <name evidence="2" type="ORF">J2853_009169</name>
</gene>
<name>A0ABT9QTB4_9ACTN</name>
<organism evidence="2 3">
    <name type="scientific">Streptosporangium lutulentum</name>
    <dbReference type="NCBI Taxonomy" id="1461250"/>
    <lineage>
        <taxon>Bacteria</taxon>
        <taxon>Bacillati</taxon>
        <taxon>Actinomycetota</taxon>
        <taxon>Actinomycetes</taxon>
        <taxon>Streptosporangiales</taxon>
        <taxon>Streptosporangiaceae</taxon>
        <taxon>Streptosporangium</taxon>
    </lineage>
</organism>
<dbReference type="Proteomes" id="UP001225356">
    <property type="component" value="Unassembled WGS sequence"/>
</dbReference>
<keyword evidence="3" id="KW-1185">Reference proteome</keyword>
<proteinExistence type="predicted"/>
<dbReference type="InterPro" id="IPR002213">
    <property type="entry name" value="UDP_glucos_trans"/>
</dbReference>
<dbReference type="PANTHER" id="PTHR48050:SF13">
    <property type="entry name" value="STEROL 3-BETA-GLUCOSYLTRANSFERASE UGT80A2"/>
    <property type="match status" value="1"/>
</dbReference>
<feature type="domain" description="Erythromycin biosynthesis protein CIII-like C-terminal" evidence="1">
    <location>
        <begin position="296"/>
        <end position="399"/>
    </location>
</feature>
<evidence type="ECO:0000259" key="1">
    <source>
        <dbReference type="Pfam" id="PF06722"/>
    </source>
</evidence>
<accession>A0ABT9QTB4</accession>
<reference evidence="2 3" key="1">
    <citation type="submission" date="2023-07" db="EMBL/GenBank/DDBJ databases">
        <title>Sequencing the genomes of 1000 actinobacteria strains.</title>
        <authorList>
            <person name="Klenk H.-P."/>
        </authorList>
    </citation>
    <scope>NUCLEOTIDE SEQUENCE [LARGE SCALE GENOMIC DNA]</scope>
    <source>
        <strain evidence="2 3">DSM 46740</strain>
    </source>
</reference>
<evidence type="ECO:0000313" key="3">
    <source>
        <dbReference type="Proteomes" id="UP001225356"/>
    </source>
</evidence>
<dbReference type="Gene3D" id="3.40.50.2000">
    <property type="entry name" value="Glycogen Phosphorylase B"/>
    <property type="match status" value="2"/>
</dbReference>
<comment type="caution">
    <text evidence="2">The sequence shown here is derived from an EMBL/GenBank/DDBJ whole genome shotgun (WGS) entry which is preliminary data.</text>
</comment>
<evidence type="ECO:0000313" key="2">
    <source>
        <dbReference type="EMBL" id="MDP9849958.1"/>
    </source>
</evidence>
<dbReference type="PANTHER" id="PTHR48050">
    <property type="entry name" value="STEROL 3-BETA-GLUCOSYLTRANSFERASE"/>
    <property type="match status" value="1"/>
</dbReference>
<dbReference type="SUPFAM" id="SSF53756">
    <property type="entry name" value="UDP-Glycosyltransferase/glycogen phosphorylase"/>
    <property type="match status" value="1"/>
</dbReference>
<dbReference type="CDD" id="cd03784">
    <property type="entry name" value="GT1_Gtf-like"/>
    <property type="match status" value="1"/>
</dbReference>
<dbReference type="Pfam" id="PF06722">
    <property type="entry name" value="EryCIII-like_C"/>
    <property type="match status" value="1"/>
</dbReference>